<evidence type="ECO:0000259" key="2">
    <source>
        <dbReference type="Pfam" id="PF09084"/>
    </source>
</evidence>
<dbReference type="RefSeq" id="WP_192280060.1">
    <property type="nucleotide sequence ID" value="NZ_JACZDF010000004.1"/>
</dbReference>
<sequence length="337" mass="36471">MTTKNPVRRTLAAALAALALAVPAGCATDARADRDAGLRPVRIVLDWTPNTNHLGLYLALENGWFAEKGLDPQIVEPGEASGLQLVATGNADVVFSVAEALVPAREKGADVVAVATVIRSNTSSLLALGSDGITRPKDLEGKRYGGYGGQLENALIDELVRCDGGDPGKVERVPMVSNDARADLEQDFYDTTWVFDAWDTIRMLEVDGLDVTTIPFAEHTSCIPDWYTPLLAVQGARLTTDRALLDDTLDVLARGYRASMTDPQAAADALLARAPELDRALVEPSARYLAERFAPSAEEWGRQEKATWDAFVAFLEDHDLVEDGFDTDAAWTDELLD</sequence>
<feature type="chain" id="PRO_5046776167" evidence="1">
    <location>
        <begin position="33"/>
        <end position="337"/>
    </location>
</feature>
<reference evidence="3 4" key="1">
    <citation type="submission" date="2020-09" db="EMBL/GenBank/DDBJ databases">
        <title>Flavimobilis rhizosphaerae sp. nov., isolated from rhizosphere soil of Spartina alterniflora.</title>
        <authorList>
            <person name="Hanqin C."/>
        </authorList>
    </citation>
    <scope>NUCLEOTIDE SEQUENCE [LARGE SCALE GENOMIC DNA]</scope>
    <source>
        <strain evidence="3 4">GY 10621</strain>
    </source>
</reference>
<dbReference type="PANTHER" id="PTHR31528">
    <property type="entry name" value="4-AMINO-5-HYDROXYMETHYL-2-METHYLPYRIMIDINE PHOSPHATE SYNTHASE THI11-RELATED"/>
    <property type="match status" value="1"/>
</dbReference>
<dbReference type="Gene3D" id="3.40.190.10">
    <property type="entry name" value="Periplasmic binding protein-like II"/>
    <property type="match status" value="2"/>
</dbReference>
<dbReference type="PROSITE" id="PS51318">
    <property type="entry name" value="TAT"/>
    <property type="match status" value="1"/>
</dbReference>
<evidence type="ECO:0000256" key="1">
    <source>
        <dbReference type="SAM" id="SignalP"/>
    </source>
</evidence>
<dbReference type="Proteomes" id="UP000642107">
    <property type="component" value="Unassembled WGS sequence"/>
</dbReference>
<comment type="caution">
    <text evidence="3">The sequence shown here is derived from an EMBL/GenBank/DDBJ whole genome shotgun (WGS) entry which is preliminary data.</text>
</comment>
<evidence type="ECO:0000313" key="3">
    <source>
        <dbReference type="EMBL" id="MBD9699757.1"/>
    </source>
</evidence>
<dbReference type="Pfam" id="PF09084">
    <property type="entry name" value="NMT1"/>
    <property type="match status" value="1"/>
</dbReference>
<evidence type="ECO:0000313" key="4">
    <source>
        <dbReference type="Proteomes" id="UP000642107"/>
    </source>
</evidence>
<dbReference type="PANTHER" id="PTHR31528:SF3">
    <property type="entry name" value="THIAMINE BIOSYNTHESIS PROTEIN HI_0357-RELATED"/>
    <property type="match status" value="1"/>
</dbReference>
<name>A0ABR9DRK3_9MICO</name>
<feature type="signal peptide" evidence="1">
    <location>
        <begin position="1"/>
        <end position="32"/>
    </location>
</feature>
<keyword evidence="4" id="KW-1185">Reference proteome</keyword>
<keyword evidence="1" id="KW-0732">Signal</keyword>
<protein>
    <submittedName>
        <fullName evidence="3">ABC transporter substrate-binding protein</fullName>
    </submittedName>
</protein>
<dbReference type="InterPro" id="IPR006311">
    <property type="entry name" value="TAT_signal"/>
</dbReference>
<feature type="domain" description="SsuA/THI5-like" evidence="2">
    <location>
        <begin position="50"/>
        <end position="266"/>
    </location>
</feature>
<dbReference type="SUPFAM" id="SSF53850">
    <property type="entry name" value="Periplasmic binding protein-like II"/>
    <property type="match status" value="1"/>
</dbReference>
<accession>A0ABR9DRK3</accession>
<organism evidence="3 4">
    <name type="scientific">Flavimobilis rhizosphaerae</name>
    <dbReference type="NCBI Taxonomy" id="2775421"/>
    <lineage>
        <taxon>Bacteria</taxon>
        <taxon>Bacillati</taxon>
        <taxon>Actinomycetota</taxon>
        <taxon>Actinomycetes</taxon>
        <taxon>Micrococcales</taxon>
        <taxon>Jonesiaceae</taxon>
        <taxon>Flavimobilis</taxon>
    </lineage>
</organism>
<dbReference type="EMBL" id="JACZDF010000004">
    <property type="protein sequence ID" value="MBD9699757.1"/>
    <property type="molecule type" value="Genomic_DNA"/>
</dbReference>
<gene>
    <name evidence="3" type="ORF">IGS67_09675</name>
</gene>
<dbReference type="InterPro" id="IPR027939">
    <property type="entry name" value="NMT1/THI5"/>
</dbReference>
<dbReference type="InterPro" id="IPR015168">
    <property type="entry name" value="SsuA/THI5"/>
</dbReference>
<proteinExistence type="predicted"/>